<dbReference type="Proteomes" id="UP000440694">
    <property type="component" value="Unassembled WGS sequence"/>
</dbReference>
<evidence type="ECO:0000256" key="12">
    <source>
        <dbReference type="SAM" id="MobiDB-lite"/>
    </source>
</evidence>
<dbReference type="InterPro" id="IPR036942">
    <property type="entry name" value="Beta-barrel_TonB_sf"/>
</dbReference>
<evidence type="ECO:0000256" key="10">
    <source>
        <dbReference type="PROSITE-ProRule" id="PRU01360"/>
    </source>
</evidence>
<dbReference type="PANTHER" id="PTHR30069">
    <property type="entry name" value="TONB-DEPENDENT OUTER MEMBRANE RECEPTOR"/>
    <property type="match status" value="1"/>
</dbReference>
<evidence type="ECO:0000313" key="15">
    <source>
        <dbReference type="EMBL" id="MTD96346.1"/>
    </source>
</evidence>
<dbReference type="InterPro" id="IPR037066">
    <property type="entry name" value="Plug_dom_sf"/>
</dbReference>
<dbReference type="EMBL" id="WMBQ01000003">
    <property type="protein sequence ID" value="MTD96346.1"/>
    <property type="molecule type" value="Genomic_DNA"/>
</dbReference>
<dbReference type="InterPro" id="IPR012910">
    <property type="entry name" value="Plug_dom"/>
</dbReference>
<evidence type="ECO:0000256" key="7">
    <source>
        <dbReference type="ARBA" id="ARBA00023136"/>
    </source>
</evidence>
<dbReference type="GO" id="GO:0009279">
    <property type="term" value="C:cell outer membrane"/>
    <property type="evidence" value="ECO:0007669"/>
    <property type="project" value="UniProtKB-SubCell"/>
</dbReference>
<reference evidence="15 16" key="1">
    <citation type="submission" date="2019-11" db="EMBL/GenBank/DDBJ databases">
        <title>Identification of a novel strain.</title>
        <authorList>
            <person name="Xu Q."/>
            <person name="Wang G."/>
        </authorList>
    </citation>
    <scope>NUCLEOTIDE SEQUENCE [LARGE SCALE GENOMIC DNA]</scope>
    <source>
        <strain evidence="16">xq</strain>
    </source>
</reference>
<feature type="compositionally biased region" description="Basic and acidic residues" evidence="12">
    <location>
        <begin position="12"/>
        <end position="38"/>
    </location>
</feature>
<dbReference type="GO" id="GO:0044718">
    <property type="term" value="P:siderophore transmembrane transport"/>
    <property type="evidence" value="ECO:0007669"/>
    <property type="project" value="TreeGrafter"/>
</dbReference>
<dbReference type="Gene3D" id="2.170.130.10">
    <property type="entry name" value="TonB-dependent receptor, plug domain"/>
    <property type="match status" value="1"/>
</dbReference>
<evidence type="ECO:0000259" key="13">
    <source>
        <dbReference type="Pfam" id="PF00593"/>
    </source>
</evidence>
<proteinExistence type="inferred from homology"/>
<dbReference type="CDD" id="cd01347">
    <property type="entry name" value="ligand_gated_channel"/>
    <property type="match status" value="1"/>
</dbReference>
<dbReference type="AlphaFoldDB" id="A0A6I3KSJ9"/>
<keyword evidence="4 10" id="KW-1134">Transmembrane beta strand</keyword>
<comment type="subcellular location">
    <subcellularLocation>
        <location evidence="1 10">Cell outer membrane</location>
        <topology evidence="1 10">Multi-pass membrane protein</topology>
    </subcellularLocation>
</comment>
<protein>
    <submittedName>
        <fullName evidence="15">TonB-dependent receptor</fullName>
    </submittedName>
</protein>
<comment type="similarity">
    <text evidence="2 10 11">Belongs to the TonB-dependent receptor family.</text>
</comment>
<comment type="caution">
    <text evidence="15">The sequence shown here is derived from an EMBL/GenBank/DDBJ whole genome shotgun (WGS) entry which is preliminary data.</text>
</comment>
<evidence type="ECO:0000259" key="14">
    <source>
        <dbReference type="Pfam" id="PF07715"/>
    </source>
</evidence>
<organism evidence="15 16">
    <name type="scientific">Hyphomicrobium album</name>
    <dbReference type="NCBI Taxonomy" id="2665159"/>
    <lineage>
        <taxon>Bacteria</taxon>
        <taxon>Pseudomonadati</taxon>
        <taxon>Pseudomonadota</taxon>
        <taxon>Alphaproteobacteria</taxon>
        <taxon>Hyphomicrobiales</taxon>
        <taxon>Hyphomicrobiaceae</taxon>
        <taxon>Hyphomicrobium</taxon>
    </lineage>
</organism>
<keyword evidence="9 10" id="KW-0998">Cell outer membrane</keyword>
<gene>
    <name evidence="15" type="ORF">GIW81_18560</name>
</gene>
<feature type="domain" description="TonB-dependent receptor plug" evidence="14">
    <location>
        <begin position="128"/>
        <end position="234"/>
    </location>
</feature>
<keyword evidence="5 10" id="KW-0812">Transmembrane</keyword>
<dbReference type="PROSITE" id="PS52016">
    <property type="entry name" value="TONB_DEPENDENT_REC_3"/>
    <property type="match status" value="1"/>
</dbReference>
<dbReference type="InterPro" id="IPR039426">
    <property type="entry name" value="TonB-dep_rcpt-like"/>
</dbReference>
<dbReference type="SUPFAM" id="SSF56935">
    <property type="entry name" value="Porins"/>
    <property type="match status" value="1"/>
</dbReference>
<accession>A0A6I3KSJ9</accession>
<dbReference type="PANTHER" id="PTHR30069:SF41">
    <property type="entry name" value="HEME_HEMOPEXIN UTILIZATION PROTEIN C"/>
    <property type="match status" value="1"/>
</dbReference>
<dbReference type="Pfam" id="PF00593">
    <property type="entry name" value="TonB_dep_Rec_b-barrel"/>
    <property type="match status" value="1"/>
</dbReference>
<keyword evidence="3 10" id="KW-0813">Transport</keyword>
<dbReference type="GO" id="GO:0015344">
    <property type="term" value="F:siderophore uptake transmembrane transporter activity"/>
    <property type="evidence" value="ECO:0007669"/>
    <property type="project" value="TreeGrafter"/>
</dbReference>
<keyword evidence="6 11" id="KW-0798">TonB box</keyword>
<evidence type="ECO:0000256" key="6">
    <source>
        <dbReference type="ARBA" id="ARBA00023077"/>
    </source>
</evidence>
<dbReference type="InterPro" id="IPR011276">
    <property type="entry name" value="TonB_haem/Hb_rcpt"/>
</dbReference>
<dbReference type="Gene3D" id="2.40.170.20">
    <property type="entry name" value="TonB-dependent receptor, beta-barrel domain"/>
    <property type="match status" value="1"/>
</dbReference>
<keyword evidence="7 10" id="KW-0472">Membrane</keyword>
<evidence type="ECO:0000256" key="3">
    <source>
        <dbReference type="ARBA" id="ARBA00022448"/>
    </source>
</evidence>
<dbReference type="InterPro" id="IPR000531">
    <property type="entry name" value="Beta-barrel_TonB"/>
</dbReference>
<dbReference type="NCBIfam" id="TIGR01785">
    <property type="entry name" value="TonB-hemin"/>
    <property type="match status" value="1"/>
</dbReference>
<dbReference type="GO" id="GO:0015232">
    <property type="term" value="F:heme transmembrane transporter activity"/>
    <property type="evidence" value="ECO:0007669"/>
    <property type="project" value="InterPro"/>
</dbReference>
<evidence type="ECO:0000256" key="8">
    <source>
        <dbReference type="ARBA" id="ARBA00023170"/>
    </source>
</evidence>
<evidence type="ECO:0000256" key="2">
    <source>
        <dbReference type="ARBA" id="ARBA00009810"/>
    </source>
</evidence>
<evidence type="ECO:0000256" key="9">
    <source>
        <dbReference type="ARBA" id="ARBA00023237"/>
    </source>
</evidence>
<feature type="domain" description="TonB-dependent receptor-like beta-barrel" evidence="13">
    <location>
        <begin position="318"/>
        <end position="745"/>
    </location>
</feature>
<evidence type="ECO:0000256" key="11">
    <source>
        <dbReference type="RuleBase" id="RU003357"/>
    </source>
</evidence>
<sequence>MFARSESVRPCAEFEFRAPEPERDDPRKHSDGKPERPRTPGASGKGPIARTLLLLGVSAIAAAAASEALAQDAQLPPLTVEGTKPAAKKKAAAKKAPTAAPAAVAPAPMAAPTTAAAKAVAPSEVPYTVPAGVSVVTGEELATYGNGSLDDALRAQPGTFTRMSPQNAGLAVNIRGFEGSGRVNTNIDGVRQNFRFTGHEAQGFAYIDPSLIAGIEIERGAVSTAGGAGALAGAANLRTLDVQDILLPGQTVGGLTSTTWGTNSQRFTGLAAAAAQSAGVGIAGAVGRRNPADYENGNGVTVPLTFQDLYSGLFKANFQINEENSLRFGGVFYNNDFFANSYYQQVISNTFTAKYAYKPIDNDLIDFRLNGYRNEVTMKYGTDASPTVGTPPQGSSWGRVMDDDGWGFDVSNVSRFRLGGVLVRSEYGYEYFRDDVDAYNRYQPAALGGVNPSGTSSIGGAFSETTFSQGIFDFIAGLRYDTYTLNGSGTLVTPLPPLPVGPYTVDRSEGGFSPKLTLSAKPYTWFQPYVTYSQTFRAPTISETLAGGSHPGATTFAFQANPFLESESQEGWEFGFNTAYDGAIVRDDIFRLKADYFTMGIENYITACPAPGGAVYFCNAAGESTVQGVELQSMYDAGYVFAGASYTYTHTDLPSQTAGFGAPNYVPEHTAIGSLGVRLLARKLTLGGRVSYFSETDVGAVNSTPGPGQPPPYASRFMPGYTVVDFFSNYTFSENLDVGLNVNNLFDEDYTPALSTTFTSPSGQCFGSNSPGCNTTGIGRTVYLTAKARF</sequence>
<evidence type="ECO:0000256" key="1">
    <source>
        <dbReference type="ARBA" id="ARBA00004571"/>
    </source>
</evidence>
<evidence type="ECO:0000256" key="5">
    <source>
        <dbReference type="ARBA" id="ARBA00022692"/>
    </source>
</evidence>
<evidence type="ECO:0000313" key="16">
    <source>
        <dbReference type="Proteomes" id="UP000440694"/>
    </source>
</evidence>
<evidence type="ECO:0000256" key="4">
    <source>
        <dbReference type="ARBA" id="ARBA00022452"/>
    </source>
</evidence>
<keyword evidence="16" id="KW-1185">Reference proteome</keyword>
<dbReference type="Pfam" id="PF07715">
    <property type="entry name" value="Plug"/>
    <property type="match status" value="1"/>
</dbReference>
<name>A0A6I3KSJ9_9HYPH</name>
<feature type="region of interest" description="Disordered" evidence="12">
    <location>
        <begin position="1"/>
        <end position="47"/>
    </location>
</feature>
<keyword evidence="8 15" id="KW-0675">Receptor</keyword>